<dbReference type="EMBL" id="BAAAGU010000011">
    <property type="protein sequence ID" value="GAA0639272.1"/>
    <property type="molecule type" value="Genomic_DNA"/>
</dbReference>
<dbReference type="InterPro" id="IPR013785">
    <property type="entry name" value="Aldolase_TIM"/>
</dbReference>
<dbReference type="InterPro" id="IPR018225">
    <property type="entry name" value="Transaldolase_AS"/>
</dbReference>
<keyword evidence="9 11" id="KW-0704">Schiff base</keyword>
<dbReference type="InterPro" id="IPR004732">
    <property type="entry name" value="Transaldolase_2"/>
</dbReference>
<keyword evidence="7 11" id="KW-0808">Transferase</keyword>
<keyword evidence="6 11" id="KW-0963">Cytoplasm</keyword>
<evidence type="ECO:0000256" key="7">
    <source>
        <dbReference type="ARBA" id="ARBA00022679"/>
    </source>
</evidence>
<evidence type="ECO:0000256" key="8">
    <source>
        <dbReference type="ARBA" id="ARBA00023126"/>
    </source>
</evidence>
<evidence type="ECO:0000256" key="3">
    <source>
        <dbReference type="ARBA" id="ARBA00004857"/>
    </source>
</evidence>
<comment type="pathway">
    <text evidence="3 11">Carbohydrate degradation; pentose phosphate pathway; D-glyceraldehyde 3-phosphate and beta-D-fructose 6-phosphate from D-ribose 5-phosphate and D-xylulose 5-phosphate (non-oxidative stage): step 2/3.</text>
</comment>
<comment type="subcellular location">
    <subcellularLocation>
        <location evidence="2 11">Cytoplasm</location>
    </subcellularLocation>
</comment>
<dbReference type="RefSeq" id="WP_343998663.1">
    <property type="nucleotide sequence ID" value="NZ_BAAAGU010000011.1"/>
</dbReference>
<name>A0ABP3SHQ1_9ACTN</name>
<dbReference type="PANTHER" id="PTHR10683">
    <property type="entry name" value="TRANSALDOLASE"/>
    <property type="match status" value="1"/>
</dbReference>
<protein>
    <recommendedName>
        <fullName evidence="5 11">Transaldolase</fullName>
        <ecNumber evidence="5 11">2.2.1.2</ecNumber>
    </recommendedName>
</protein>
<comment type="caution">
    <text evidence="12">The sequence shown here is derived from an EMBL/GenBank/DDBJ whole genome shotgun (WGS) entry which is preliminary data.</text>
</comment>
<evidence type="ECO:0000256" key="9">
    <source>
        <dbReference type="ARBA" id="ARBA00023270"/>
    </source>
</evidence>
<dbReference type="Gene3D" id="3.20.20.70">
    <property type="entry name" value="Aldolase class I"/>
    <property type="match status" value="1"/>
</dbReference>
<comment type="function">
    <text evidence="1 11">Transaldolase is important for the balance of metabolites in the pentose-phosphate pathway.</text>
</comment>
<proteinExistence type="inferred from homology"/>
<accession>A0ABP3SHQ1</accession>
<evidence type="ECO:0000256" key="5">
    <source>
        <dbReference type="ARBA" id="ARBA00013151"/>
    </source>
</evidence>
<dbReference type="HAMAP" id="MF_00493">
    <property type="entry name" value="Transaldolase_2"/>
    <property type="match status" value="1"/>
</dbReference>
<evidence type="ECO:0000256" key="6">
    <source>
        <dbReference type="ARBA" id="ARBA00022490"/>
    </source>
</evidence>
<dbReference type="PIRSF" id="PIRSF036915">
    <property type="entry name" value="Trnald_Bac_Plnt"/>
    <property type="match status" value="1"/>
</dbReference>
<dbReference type="PANTHER" id="PTHR10683:SF31">
    <property type="entry name" value="TRANSALDOLASE"/>
    <property type="match status" value="1"/>
</dbReference>
<comment type="similarity">
    <text evidence="4 11">Belongs to the transaldolase family. Type 2 subfamily.</text>
</comment>
<dbReference type="InterPro" id="IPR001585">
    <property type="entry name" value="TAL/FSA"/>
</dbReference>
<dbReference type="NCBIfam" id="TIGR00876">
    <property type="entry name" value="tal_mycobact"/>
    <property type="match status" value="1"/>
</dbReference>
<evidence type="ECO:0000256" key="10">
    <source>
        <dbReference type="ARBA" id="ARBA00048810"/>
    </source>
</evidence>
<evidence type="ECO:0000256" key="4">
    <source>
        <dbReference type="ARBA" id="ARBA00008426"/>
    </source>
</evidence>
<dbReference type="Proteomes" id="UP001500724">
    <property type="component" value="Unassembled WGS sequence"/>
</dbReference>
<dbReference type="SUPFAM" id="SSF51569">
    <property type="entry name" value="Aldolase"/>
    <property type="match status" value="1"/>
</dbReference>
<evidence type="ECO:0000256" key="2">
    <source>
        <dbReference type="ARBA" id="ARBA00004496"/>
    </source>
</evidence>
<dbReference type="CDD" id="cd00955">
    <property type="entry name" value="Transaldolase_like"/>
    <property type="match status" value="1"/>
</dbReference>
<comment type="catalytic activity">
    <reaction evidence="10 11">
        <text>D-sedoheptulose 7-phosphate + D-glyceraldehyde 3-phosphate = D-erythrose 4-phosphate + beta-D-fructose 6-phosphate</text>
        <dbReference type="Rhea" id="RHEA:17053"/>
        <dbReference type="ChEBI" id="CHEBI:16897"/>
        <dbReference type="ChEBI" id="CHEBI:57483"/>
        <dbReference type="ChEBI" id="CHEBI:57634"/>
        <dbReference type="ChEBI" id="CHEBI:59776"/>
        <dbReference type="EC" id="2.2.1.2"/>
    </reaction>
</comment>
<evidence type="ECO:0000256" key="1">
    <source>
        <dbReference type="ARBA" id="ARBA00003518"/>
    </source>
</evidence>
<evidence type="ECO:0000256" key="11">
    <source>
        <dbReference type="HAMAP-Rule" id="MF_00493"/>
    </source>
</evidence>
<dbReference type="PROSITE" id="PS01054">
    <property type="entry name" value="TRANSALDOLASE_1"/>
    <property type="match status" value="1"/>
</dbReference>
<keyword evidence="13" id="KW-1185">Reference proteome</keyword>
<dbReference type="NCBIfam" id="NF002881">
    <property type="entry name" value="PRK03343.1"/>
    <property type="match status" value="1"/>
</dbReference>
<keyword evidence="8 11" id="KW-0570">Pentose shunt</keyword>
<sequence length="372" mass="40672">MTDALKRLSEEGVAIWLDDLSRKRITSGNLAELIDQQHVVGVTTNPTIFQKAISEGDGYDQQLADLAARKVTVEEAIRMITTADVRDAADILRPVFDATGGKDGRVSIEVDPRLAHNTRATVAEAKQLAWLVDRPNTLIKIPATRAGLPAITEVIGLGISVNVTLIFSLERYREVMDAYLAGLEKAKAKGLDLSKIHSVASFFVSRVDTEIDKRIDALGTDEAKALRGKAAVANARLAYQAYEEVFSSERWTALERAGANAQRPLWASTGVKDKAYRPTMYVDELVAPNTVNTMPEATLFATEERGHITGNTIAGTYEQARAALDAIERLGISYDEVVQVLEDEGVDKFEASWNDLLKSTEAELERLAPSEG</sequence>
<feature type="active site" description="Schiff-base intermediate with substrate" evidence="11">
    <location>
        <position position="140"/>
    </location>
</feature>
<evidence type="ECO:0000313" key="13">
    <source>
        <dbReference type="Proteomes" id="UP001500724"/>
    </source>
</evidence>
<reference evidence="13" key="1">
    <citation type="journal article" date="2019" name="Int. J. Syst. Evol. Microbiol.">
        <title>The Global Catalogue of Microorganisms (GCM) 10K type strain sequencing project: providing services to taxonomists for standard genome sequencing and annotation.</title>
        <authorList>
            <consortium name="The Broad Institute Genomics Platform"/>
            <consortium name="The Broad Institute Genome Sequencing Center for Infectious Disease"/>
            <person name="Wu L."/>
            <person name="Ma J."/>
        </authorList>
    </citation>
    <scope>NUCLEOTIDE SEQUENCE [LARGE SCALE GENOMIC DNA]</scope>
    <source>
        <strain evidence="13">JCM 10367</strain>
    </source>
</reference>
<organism evidence="12 13">
    <name type="scientific">Streptomyces thermocarboxydovorans</name>
    <dbReference type="NCBI Taxonomy" id="59298"/>
    <lineage>
        <taxon>Bacteria</taxon>
        <taxon>Bacillati</taxon>
        <taxon>Actinomycetota</taxon>
        <taxon>Actinomycetes</taxon>
        <taxon>Kitasatosporales</taxon>
        <taxon>Streptomycetaceae</taxon>
        <taxon>Streptomyces</taxon>
    </lineage>
</organism>
<evidence type="ECO:0000313" key="12">
    <source>
        <dbReference type="EMBL" id="GAA0639272.1"/>
    </source>
</evidence>
<gene>
    <name evidence="12" type="primary">tal_1</name>
    <name evidence="11" type="synonym">tal</name>
    <name evidence="12" type="ORF">GCM10009535_14970</name>
</gene>
<dbReference type="Pfam" id="PF00923">
    <property type="entry name" value="TAL_FSA"/>
    <property type="match status" value="1"/>
</dbReference>
<dbReference type="EC" id="2.2.1.2" evidence="5 11"/>